<accession>A0A840NGC8</accession>
<dbReference type="InterPro" id="IPR024078">
    <property type="entry name" value="LmbE-like_dom_sf"/>
</dbReference>
<dbReference type="SUPFAM" id="SSF102588">
    <property type="entry name" value="LmbE-like"/>
    <property type="match status" value="1"/>
</dbReference>
<gene>
    <name evidence="3" type="ORF">BJ969_001447</name>
</gene>
<reference evidence="3 4" key="1">
    <citation type="submission" date="2020-08" db="EMBL/GenBank/DDBJ databases">
        <title>Sequencing the genomes of 1000 actinobacteria strains.</title>
        <authorList>
            <person name="Klenk H.-P."/>
        </authorList>
    </citation>
    <scope>NUCLEOTIDE SEQUENCE [LARGE SCALE GENOMIC DNA]</scope>
    <source>
        <strain evidence="3 4">DSM 45582</strain>
    </source>
</reference>
<dbReference type="InterPro" id="IPR029063">
    <property type="entry name" value="SAM-dependent_MTases_sf"/>
</dbReference>
<evidence type="ECO:0000313" key="4">
    <source>
        <dbReference type="Proteomes" id="UP000580474"/>
    </source>
</evidence>
<dbReference type="RefSeq" id="WP_343071284.1">
    <property type="nucleotide sequence ID" value="NZ_JACHIV010000001.1"/>
</dbReference>
<keyword evidence="4" id="KW-1185">Reference proteome</keyword>
<dbReference type="Gene3D" id="3.40.50.150">
    <property type="entry name" value="Vaccinia Virus protein VP39"/>
    <property type="match status" value="1"/>
</dbReference>
<dbReference type="Pfam" id="PF02585">
    <property type="entry name" value="PIG-L"/>
    <property type="match status" value="1"/>
</dbReference>
<proteinExistence type="predicted"/>
<dbReference type="Pfam" id="PF13649">
    <property type="entry name" value="Methyltransf_25"/>
    <property type="match status" value="1"/>
</dbReference>
<dbReference type="CDD" id="cd02440">
    <property type="entry name" value="AdoMet_MTases"/>
    <property type="match status" value="1"/>
</dbReference>
<comment type="caution">
    <text evidence="3">The sequence shown here is derived from an EMBL/GenBank/DDBJ whole genome shotgun (WGS) entry which is preliminary data.</text>
</comment>
<dbReference type="PANTHER" id="PTHR12993:SF11">
    <property type="entry name" value="N-ACETYLGLUCOSAMINYL-PHOSPHATIDYLINOSITOL DE-N-ACETYLASE"/>
    <property type="match status" value="1"/>
</dbReference>
<sequence length="416" mass="45741">MTAGPGRALPLLDTGGWGRVAVVSAHPDDESLGVGGLLQVLREQGTRLDLVVATDGEAAYPALDERGRRELAATRRRELHAALEVHGIDESPVCWLGFPDSELAQHEDDLVEQLRGLLVDADVCLVPWPGDPHPDHQAIGRAVLRAARPSARVWGYPIWAWHWKDGPAFPWGDAAEQPLNPVHRQRKAAGLAAFTSQTATGPNGEDPVLPADVLAHFAGEREVLFAQPRQGTPPERFAELYDSHAEPWDVHSWYERRKQRLAVACLPEPRYATALEPACGTGELTRLLASRCDRVLASDADGAAVERARAKLRDHPAVHVEQRALPGRFGRAEVDLLVWSEILYYLGDDALTETIGEGLRALRPGGDVLAVHWRHQAHDAPHDGPEVHRRLDAHPELVPVAFYADADFLVSALRRR</sequence>
<dbReference type="AlphaFoldDB" id="A0A840NGC8"/>
<dbReference type="Proteomes" id="UP000580474">
    <property type="component" value="Unassembled WGS sequence"/>
</dbReference>
<dbReference type="SUPFAM" id="SSF53335">
    <property type="entry name" value="S-adenosyl-L-methionine-dependent methyltransferases"/>
    <property type="match status" value="1"/>
</dbReference>
<dbReference type="Gene3D" id="3.40.50.10320">
    <property type="entry name" value="LmbE-like"/>
    <property type="match status" value="1"/>
</dbReference>
<name>A0A840NGC8_9PSEU</name>
<evidence type="ECO:0000259" key="2">
    <source>
        <dbReference type="Pfam" id="PF13649"/>
    </source>
</evidence>
<dbReference type="InterPro" id="IPR003737">
    <property type="entry name" value="GlcNAc_PI_deacetylase-related"/>
</dbReference>
<evidence type="ECO:0000256" key="1">
    <source>
        <dbReference type="ARBA" id="ARBA00022833"/>
    </source>
</evidence>
<dbReference type="PANTHER" id="PTHR12993">
    <property type="entry name" value="N-ACETYLGLUCOSAMINYL-PHOSPHATIDYLINOSITOL DE-N-ACETYLASE-RELATED"/>
    <property type="match status" value="1"/>
</dbReference>
<organism evidence="3 4">
    <name type="scientific">Saccharopolyspora gloriosae</name>
    <dbReference type="NCBI Taxonomy" id="455344"/>
    <lineage>
        <taxon>Bacteria</taxon>
        <taxon>Bacillati</taxon>
        <taxon>Actinomycetota</taxon>
        <taxon>Actinomycetes</taxon>
        <taxon>Pseudonocardiales</taxon>
        <taxon>Pseudonocardiaceae</taxon>
        <taxon>Saccharopolyspora</taxon>
    </lineage>
</organism>
<dbReference type="EMBL" id="JACHIV010000001">
    <property type="protein sequence ID" value="MBB5068359.1"/>
    <property type="molecule type" value="Genomic_DNA"/>
</dbReference>
<protein>
    <submittedName>
        <fullName evidence="3">LmbE family N-acetylglucosaminyl deacetylase</fullName>
    </submittedName>
</protein>
<keyword evidence="1" id="KW-0862">Zinc</keyword>
<dbReference type="GO" id="GO:0016137">
    <property type="term" value="P:glycoside metabolic process"/>
    <property type="evidence" value="ECO:0007669"/>
    <property type="project" value="UniProtKB-ARBA"/>
</dbReference>
<feature type="domain" description="Methyltransferase" evidence="2">
    <location>
        <begin position="275"/>
        <end position="366"/>
    </location>
</feature>
<dbReference type="InterPro" id="IPR041698">
    <property type="entry name" value="Methyltransf_25"/>
</dbReference>
<dbReference type="GO" id="GO:0016811">
    <property type="term" value="F:hydrolase activity, acting on carbon-nitrogen (but not peptide) bonds, in linear amides"/>
    <property type="evidence" value="ECO:0007669"/>
    <property type="project" value="TreeGrafter"/>
</dbReference>
<evidence type="ECO:0000313" key="3">
    <source>
        <dbReference type="EMBL" id="MBB5068359.1"/>
    </source>
</evidence>